<dbReference type="InterPro" id="IPR013216">
    <property type="entry name" value="Methyltransf_11"/>
</dbReference>
<dbReference type="SUPFAM" id="SSF53335">
    <property type="entry name" value="S-adenosyl-L-methionine-dependent methyltransferases"/>
    <property type="match status" value="1"/>
</dbReference>
<reference evidence="4 5" key="1">
    <citation type="journal article" date="2016" name="Nat. Commun.">
        <title>Thousands of microbial genomes shed light on interconnected biogeochemical processes in an aquifer system.</title>
        <authorList>
            <person name="Anantharaman K."/>
            <person name="Brown C.T."/>
            <person name="Hug L.A."/>
            <person name="Sharon I."/>
            <person name="Castelle C.J."/>
            <person name="Probst A.J."/>
            <person name="Thomas B.C."/>
            <person name="Singh A."/>
            <person name="Wilkins M.J."/>
            <person name="Karaoz U."/>
            <person name="Brodie E.L."/>
            <person name="Williams K.H."/>
            <person name="Hubbard S.S."/>
            <person name="Banfield J.F."/>
        </authorList>
    </citation>
    <scope>NUCLEOTIDE SEQUENCE [LARGE SCALE GENOMIC DNA]</scope>
</reference>
<dbReference type="PANTHER" id="PTHR45947:SF3">
    <property type="entry name" value="SULFOQUINOVOSYL TRANSFERASE SQD2"/>
    <property type="match status" value="1"/>
</dbReference>
<dbReference type="CDD" id="cd03801">
    <property type="entry name" value="GT4_PimA-like"/>
    <property type="match status" value="1"/>
</dbReference>
<dbReference type="GO" id="GO:0008757">
    <property type="term" value="F:S-adenosylmethionine-dependent methyltransferase activity"/>
    <property type="evidence" value="ECO:0007669"/>
    <property type="project" value="InterPro"/>
</dbReference>
<dbReference type="Pfam" id="PF00534">
    <property type="entry name" value="Glycos_transf_1"/>
    <property type="match status" value="1"/>
</dbReference>
<dbReference type="GO" id="GO:0016757">
    <property type="term" value="F:glycosyltransferase activity"/>
    <property type="evidence" value="ECO:0007669"/>
    <property type="project" value="InterPro"/>
</dbReference>
<dbReference type="AlphaFoldDB" id="A0A1G1YGA3"/>
<dbReference type="EMBL" id="MHIM01000038">
    <property type="protein sequence ID" value="OGY51388.1"/>
    <property type="molecule type" value="Genomic_DNA"/>
</dbReference>
<dbReference type="Proteomes" id="UP000177376">
    <property type="component" value="Unassembled WGS sequence"/>
</dbReference>
<evidence type="ECO:0000259" key="1">
    <source>
        <dbReference type="Pfam" id="PF00534"/>
    </source>
</evidence>
<dbReference type="InterPro" id="IPR001296">
    <property type="entry name" value="Glyco_trans_1"/>
</dbReference>
<sequence>MLKPKFKSGKLISGIVYPEIFPISSNETVLNVGCGDGVQAITYKGHFKKMVGVDIDKNSLITAWQVADYYQINNLELVEANVENIPLTEQFDKVMAIDIIEHVIQPDLLVKEIKRLLKDDGQLLITFPAMHDKWEHFFQFVGRQILRRQSKTVYQEGWDPRQHQYDYPLKKWFSILEANGFILVKSRASTLFPPLHYLGLPRFWFSNKFIHLIDKFFCELPVFKNYGQALVGVLKKNIKVEETAIETLEEQSPSSLSATAKPGKILIATGIYPPDIGGPATILKALINSLEKNNFAVKLITYSDIDKSANDGDKLFRINRQKFLNQSRYFLKMFQLAKWADLIYVTDTYSVGYFAYLIKKLLGKKYVLRFVGDSAWETAVASGWTTDYIADFQVKEYDAKIEKLKKRRQKILLEADLIIAVSNFIALIAKQIGVSKNKIRIIYNSVDFIASEINDNEAEKIKNRFGAGTKIIATACRLTPWKGVDGLIKIMPKLKEKFGQVVLLILGDGPALDDLQQLARELKVENEVKFLGRISHEKVANYFKAADLFILNTNYEAMSHTLLEVMRVKTPIIATFSGGNPEVIDNNENGLLVEYNNLDQLTEAAIRILSDSNLADDFTQKAADKLKIFNWDKTISETVKILNEIIND</sequence>
<dbReference type="Pfam" id="PF08241">
    <property type="entry name" value="Methyltransf_11"/>
    <property type="match status" value="1"/>
</dbReference>
<dbReference type="Gene3D" id="3.40.50.2000">
    <property type="entry name" value="Glycogen Phosphorylase B"/>
    <property type="match status" value="2"/>
</dbReference>
<dbReference type="PANTHER" id="PTHR45947">
    <property type="entry name" value="SULFOQUINOVOSYL TRANSFERASE SQD2"/>
    <property type="match status" value="1"/>
</dbReference>
<dbReference type="InterPro" id="IPR029063">
    <property type="entry name" value="SAM-dependent_MTases_sf"/>
</dbReference>
<evidence type="ECO:0008006" key="6">
    <source>
        <dbReference type="Google" id="ProtNLM"/>
    </source>
</evidence>
<evidence type="ECO:0000313" key="5">
    <source>
        <dbReference type="Proteomes" id="UP000177376"/>
    </source>
</evidence>
<protein>
    <recommendedName>
        <fullName evidence="6">Glycosyl transferase family 1 domain-containing protein</fullName>
    </recommendedName>
</protein>
<dbReference type="InterPro" id="IPR050194">
    <property type="entry name" value="Glycosyltransferase_grp1"/>
</dbReference>
<feature type="domain" description="Glycosyl transferase family 1" evidence="1">
    <location>
        <begin position="456"/>
        <end position="623"/>
    </location>
</feature>
<organism evidence="4 5">
    <name type="scientific">Candidatus Buchananbacteria bacterium RIFCSPLOWO2_01_FULL_39_33</name>
    <dbReference type="NCBI Taxonomy" id="1797543"/>
    <lineage>
        <taxon>Bacteria</taxon>
        <taxon>Candidatus Buchananiibacteriota</taxon>
    </lineage>
</organism>
<proteinExistence type="predicted"/>
<feature type="domain" description="Glycosyltransferase subfamily 4-like N-terminal" evidence="3">
    <location>
        <begin position="276"/>
        <end position="447"/>
    </location>
</feature>
<evidence type="ECO:0000259" key="2">
    <source>
        <dbReference type="Pfam" id="PF08241"/>
    </source>
</evidence>
<dbReference type="InterPro" id="IPR028098">
    <property type="entry name" value="Glyco_trans_4-like_N"/>
</dbReference>
<comment type="caution">
    <text evidence="4">The sequence shown here is derived from an EMBL/GenBank/DDBJ whole genome shotgun (WGS) entry which is preliminary data.</text>
</comment>
<accession>A0A1G1YGA3</accession>
<dbReference type="Gene3D" id="3.40.50.150">
    <property type="entry name" value="Vaccinia Virus protein VP39"/>
    <property type="match status" value="1"/>
</dbReference>
<dbReference type="Pfam" id="PF13439">
    <property type="entry name" value="Glyco_transf_4"/>
    <property type="match status" value="1"/>
</dbReference>
<evidence type="ECO:0000313" key="4">
    <source>
        <dbReference type="EMBL" id="OGY51388.1"/>
    </source>
</evidence>
<dbReference type="CDD" id="cd02440">
    <property type="entry name" value="AdoMet_MTases"/>
    <property type="match status" value="1"/>
</dbReference>
<feature type="domain" description="Methyltransferase type 11" evidence="2">
    <location>
        <begin position="30"/>
        <end position="125"/>
    </location>
</feature>
<dbReference type="SUPFAM" id="SSF53756">
    <property type="entry name" value="UDP-Glycosyltransferase/glycogen phosphorylase"/>
    <property type="match status" value="1"/>
</dbReference>
<gene>
    <name evidence="4" type="ORF">A3A02_00500</name>
</gene>
<name>A0A1G1YGA3_9BACT</name>
<evidence type="ECO:0000259" key="3">
    <source>
        <dbReference type="Pfam" id="PF13439"/>
    </source>
</evidence>